<keyword evidence="3" id="KW-1185">Reference proteome</keyword>
<evidence type="ECO:0000256" key="1">
    <source>
        <dbReference type="SAM" id="Phobius"/>
    </source>
</evidence>
<keyword evidence="1" id="KW-0812">Transmembrane</keyword>
<dbReference type="Proteomes" id="UP000054928">
    <property type="component" value="Unassembled WGS sequence"/>
</dbReference>
<name>A0A0P1AFG3_PLAHL</name>
<feature type="transmembrane region" description="Helical" evidence="1">
    <location>
        <begin position="6"/>
        <end position="24"/>
    </location>
</feature>
<evidence type="ECO:0000313" key="3">
    <source>
        <dbReference type="Proteomes" id="UP000054928"/>
    </source>
</evidence>
<dbReference type="AlphaFoldDB" id="A0A0P1AFG3"/>
<reference evidence="3" key="1">
    <citation type="submission" date="2014-09" db="EMBL/GenBank/DDBJ databases">
        <authorList>
            <person name="Sharma Rahul"/>
            <person name="Thines Marco"/>
        </authorList>
    </citation>
    <scope>NUCLEOTIDE SEQUENCE [LARGE SCALE GENOMIC DNA]</scope>
</reference>
<sequence length="52" mass="6070">MAGIPGVWVGLTFYDIFVSYLMHLHSKLEVREVEIKYINWLFSSSCKFVEVS</sequence>
<proteinExistence type="predicted"/>
<dbReference type="EMBL" id="CCYD01000428">
    <property type="protein sequence ID" value="CEG39511.1"/>
    <property type="molecule type" value="Genomic_DNA"/>
</dbReference>
<dbReference type="RefSeq" id="XP_024575880.1">
    <property type="nucleotide sequence ID" value="XM_024725066.1"/>
</dbReference>
<protein>
    <submittedName>
        <fullName evidence="2">Uncharacterized protein</fullName>
    </submittedName>
</protein>
<keyword evidence="1" id="KW-1133">Transmembrane helix</keyword>
<dbReference type="GeneID" id="36404809"/>
<accession>A0A0P1AFG3</accession>
<keyword evidence="1" id="KW-0472">Membrane</keyword>
<evidence type="ECO:0000313" key="2">
    <source>
        <dbReference type="EMBL" id="CEG39511.1"/>
    </source>
</evidence>
<organism evidence="2 3">
    <name type="scientific">Plasmopara halstedii</name>
    <name type="common">Downy mildew of sunflower</name>
    <dbReference type="NCBI Taxonomy" id="4781"/>
    <lineage>
        <taxon>Eukaryota</taxon>
        <taxon>Sar</taxon>
        <taxon>Stramenopiles</taxon>
        <taxon>Oomycota</taxon>
        <taxon>Peronosporomycetes</taxon>
        <taxon>Peronosporales</taxon>
        <taxon>Peronosporaceae</taxon>
        <taxon>Plasmopara</taxon>
    </lineage>
</organism>